<dbReference type="RefSeq" id="WP_138572385.1">
    <property type="nucleotide sequence ID" value="NZ_CP040818.1"/>
</dbReference>
<dbReference type="InterPro" id="IPR027417">
    <property type="entry name" value="P-loop_NTPase"/>
</dbReference>
<dbReference type="SUPFAM" id="SSF52540">
    <property type="entry name" value="P-loop containing nucleoside triphosphate hydrolases"/>
    <property type="match status" value="1"/>
</dbReference>
<protein>
    <recommendedName>
        <fullName evidence="3">Sulfotransferase family protein</fullName>
    </recommendedName>
</protein>
<keyword evidence="2" id="KW-1185">Reference proteome</keyword>
<accession>A0A5B8FGR8</accession>
<evidence type="ECO:0000313" key="1">
    <source>
        <dbReference type="EMBL" id="QDL91561.1"/>
    </source>
</evidence>
<dbReference type="OrthoDB" id="288532at2"/>
<name>A0A5B8FGR8_9RHOB</name>
<dbReference type="KEGG" id="ppru:FDP22_07045"/>
<evidence type="ECO:0008006" key="3">
    <source>
        <dbReference type="Google" id="ProtNLM"/>
    </source>
</evidence>
<reference evidence="1 2" key="1">
    <citation type="submission" date="2019-06" db="EMBL/GenBank/DDBJ databases">
        <title>Genome sequence of Rhodobacteraceae bacterium D4M1.</title>
        <authorList>
            <person name="Cao J."/>
        </authorList>
    </citation>
    <scope>NUCLEOTIDE SEQUENCE [LARGE SCALE GENOMIC DNA]</scope>
    <source>
        <strain evidence="1 2">D4M1</strain>
    </source>
</reference>
<organism evidence="1 2">
    <name type="scientific">Paroceanicella profunda</name>
    <dbReference type="NCBI Taxonomy" id="2579971"/>
    <lineage>
        <taxon>Bacteria</taxon>
        <taxon>Pseudomonadati</taxon>
        <taxon>Pseudomonadota</taxon>
        <taxon>Alphaproteobacteria</taxon>
        <taxon>Rhodobacterales</taxon>
        <taxon>Paracoccaceae</taxon>
        <taxon>Paroceanicella</taxon>
    </lineage>
</organism>
<sequence>MSFSDLKRGHVVQYIEDHKTETGLWFLHHIPKTAGSSLAQELATRLRPYRNMAIDYQPDTSFTGDMMSAAVTQFIESGMALKCRSASGHVFAPHIRQIARAVPDVSFFTYLRHPVSRIVSEYRYCRTEMHPPWRNFITRYPTIDAFVDEPLEANKMSRYLFGTVTIAPEAARELLFSRYAFIGLQERYPLSYLLMSRMMWGGSAPQAKSRVTPSTAENAVEMTADLHARILANNALDISLYKAVSDVYADIASEAWDMAAA</sequence>
<gene>
    <name evidence="1" type="ORF">FDP22_07045</name>
</gene>
<proteinExistence type="predicted"/>
<dbReference type="Proteomes" id="UP000305888">
    <property type="component" value="Chromosome"/>
</dbReference>
<evidence type="ECO:0000313" key="2">
    <source>
        <dbReference type="Proteomes" id="UP000305888"/>
    </source>
</evidence>
<dbReference type="Gene3D" id="3.40.50.300">
    <property type="entry name" value="P-loop containing nucleotide triphosphate hydrolases"/>
    <property type="match status" value="1"/>
</dbReference>
<dbReference type="AlphaFoldDB" id="A0A5B8FGR8"/>
<dbReference type="EMBL" id="CP040818">
    <property type="protein sequence ID" value="QDL91561.1"/>
    <property type="molecule type" value="Genomic_DNA"/>
</dbReference>